<keyword evidence="1" id="KW-1133">Transmembrane helix</keyword>
<gene>
    <name evidence="2" type="ORF">LCGC14_2614080</name>
</gene>
<evidence type="ECO:0000256" key="1">
    <source>
        <dbReference type="SAM" id="Phobius"/>
    </source>
</evidence>
<organism evidence="2">
    <name type="scientific">marine sediment metagenome</name>
    <dbReference type="NCBI Taxonomy" id="412755"/>
    <lineage>
        <taxon>unclassified sequences</taxon>
        <taxon>metagenomes</taxon>
        <taxon>ecological metagenomes</taxon>
    </lineage>
</organism>
<protein>
    <submittedName>
        <fullName evidence="2">Uncharacterized protein</fullName>
    </submittedName>
</protein>
<keyword evidence="1" id="KW-0472">Membrane</keyword>
<name>A0A0F9ASP1_9ZZZZ</name>
<sequence>MSKRKQNSKKQTLEGPMEYSMEEIQLDGNTKIKQVFVIKDIETGKTRIIAIEKPKSSKLNLVLGCSILFFIFSFFYFLNSYSTLPTAYIILGVVLESLYYGVLLIRHAIKGNISTMSRRIFTAVSIIGVFVSVTFFLFNENIVFILFSIPVFIFLSYAVYNHSVLEKIKASFLSL</sequence>
<proteinExistence type="predicted"/>
<feature type="transmembrane region" description="Helical" evidence="1">
    <location>
        <begin position="84"/>
        <end position="105"/>
    </location>
</feature>
<feature type="non-terminal residue" evidence="2">
    <location>
        <position position="175"/>
    </location>
</feature>
<dbReference type="AlphaFoldDB" id="A0A0F9ASP1"/>
<feature type="transmembrane region" description="Helical" evidence="1">
    <location>
        <begin position="117"/>
        <end position="136"/>
    </location>
</feature>
<keyword evidence="1" id="KW-0812">Transmembrane</keyword>
<feature type="transmembrane region" description="Helical" evidence="1">
    <location>
        <begin position="59"/>
        <end position="78"/>
    </location>
</feature>
<comment type="caution">
    <text evidence="2">The sequence shown here is derived from an EMBL/GenBank/DDBJ whole genome shotgun (WGS) entry which is preliminary data.</text>
</comment>
<dbReference type="EMBL" id="LAZR01044443">
    <property type="protein sequence ID" value="KKL04637.1"/>
    <property type="molecule type" value="Genomic_DNA"/>
</dbReference>
<feature type="transmembrane region" description="Helical" evidence="1">
    <location>
        <begin position="142"/>
        <end position="160"/>
    </location>
</feature>
<accession>A0A0F9ASP1</accession>
<reference evidence="2" key="1">
    <citation type="journal article" date="2015" name="Nature">
        <title>Complex archaea that bridge the gap between prokaryotes and eukaryotes.</title>
        <authorList>
            <person name="Spang A."/>
            <person name="Saw J.H."/>
            <person name="Jorgensen S.L."/>
            <person name="Zaremba-Niedzwiedzka K."/>
            <person name="Martijn J."/>
            <person name="Lind A.E."/>
            <person name="van Eijk R."/>
            <person name="Schleper C."/>
            <person name="Guy L."/>
            <person name="Ettema T.J."/>
        </authorList>
    </citation>
    <scope>NUCLEOTIDE SEQUENCE</scope>
</reference>
<evidence type="ECO:0000313" key="2">
    <source>
        <dbReference type="EMBL" id="KKL04637.1"/>
    </source>
</evidence>